<dbReference type="PANTHER" id="PTHR43772">
    <property type="entry name" value="ENDO-1,4-BETA-XYLANASE"/>
    <property type="match status" value="1"/>
</dbReference>
<evidence type="ECO:0000259" key="3">
    <source>
        <dbReference type="Pfam" id="PF24793"/>
    </source>
</evidence>
<dbReference type="InterPro" id="IPR023296">
    <property type="entry name" value="Glyco_hydro_beta-prop_sf"/>
</dbReference>
<keyword evidence="2" id="KW-0119">Carbohydrate metabolism</keyword>
<dbReference type="Gene3D" id="2.115.10.20">
    <property type="entry name" value="Glycosyl hydrolase domain, family 43"/>
    <property type="match status" value="1"/>
</dbReference>
<dbReference type="EMBL" id="WNKW01000002">
    <property type="protein sequence ID" value="MTW33377.1"/>
    <property type="molecule type" value="Genomic_DNA"/>
</dbReference>
<gene>
    <name evidence="4" type="ORF">GM655_11120</name>
</gene>
<dbReference type="Proteomes" id="UP000735592">
    <property type="component" value="Unassembled WGS sequence"/>
</dbReference>
<dbReference type="InterPro" id="IPR056442">
    <property type="entry name" value="GINT1_N"/>
</dbReference>
<organism evidence="4 5">
    <name type="scientific">Pseudoduganella danionis</name>
    <dbReference type="NCBI Taxonomy" id="1890295"/>
    <lineage>
        <taxon>Bacteria</taxon>
        <taxon>Pseudomonadati</taxon>
        <taxon>Pseudomonadota</taxon>
        <taxon>Betaproteobacteria</taxon>
        <taxon>Burkholderiales</taxon>
        <taxon>Oxalobacteraceae</taxon>
        <taxon>Telluria group</taxon>
        <taxon>Pseudoduganella</taxon>
    </lineage>
</organism>
<accession>A0ABW9SMH3</accession>
<keyword evidence="5" id="KW-1185">Reference proteome</keyword>
<evidence type="ECO:0000313" key="4">
    <source>
        <dbReference type="EMBL" id="MTW33377.1"/>
    </source>
</evidence>
<comment type="caution">
    <text evidence="4">The sequence shown here is derived from an EMBL/GenBank/DDBJ whole genome shotgun (WGS) entry which is preliminary data.</text>
</comment>
<evidence type="ECO:0000256" key="2">
    <source>
        <dbReference type="ARBA" id="ARBA00023277"/>
    </source>
</evidence>
<reference evidence="4 5" key="1">
    <citation type="submission" date="2019-11" db="EMBL/GenBank/DDBJ databases">
        <title>Type strains purchased from KCTC, JCM and DSMZ.</title>
        <authorList>
            <person name="Lu H."/>
        </authorList>
    </citation>
    <scope>NUCLEOTIDE SEQUENCE [LARGE SCALE GENOMIC DNA]</scope>
    <source>
        <strain evidence="4 5">DSM 103461</strain>
    </source>
</reference>
<keyword evidence="1" id="KW-0858">Xylan degradation</keyword>
<name>A0ABW9SMH3_9BURK</name>
<evidence type="ECO:0000256" key="1">
    <source>
        <dbReference type="ARBA" id="ARBA00022651"/>
    </source>
</evidence>
<dbReference type="SUPFAM" id="SSF75005">
    <property type="entry name" value="Arabinanase/levansucrase/invertase"/>
    <property type="match status" value="1"/>
</dbReference>
<dbReference type="RefSeq" id="WP_155434715.1">
    <property type="nucleotide sequence ID" value="NZ_JBHLXK010000004.1"/>
</dbReference>
<dbReference type="PANTHER" id="PTHR43772:SF2">
    <property type="entry name" value="PUTATIVE (AFU_ORTHOLOGUE AFUA_2G04480)-RELATED"/>
    <property type="match status" value="1"/>
</dbReference>
<feature type="domain" description="Glucosamine inositolphosphorylceramide transferase 1 N-terminal" evidence="3">
    <location>
        <begin position="261"/>
        <end position="484"/>
    </location>
</feature>
<keyword evidence="1" id="KW-0624">Polysaccharide degradation</keyword>
<protein>
    <recommendedName>
        <fullName evidence="3">Glucosamine inositolphosphorylceramide transferase 1 N-terminal domain-containing protein</fullName>
    </recommendedName>
</protein>
<evidence type="ECO:0000313" key="5">
    <source>
        <dbReference type="Proteomes" id="UP000735592"/>
    </source>
</evidence>
<sequence>MMDVNAGSPKLLQLIGFPHPATWPQGLIIAINALAAEWTLIHDQTAAPDADEYRPHNSWLDSLFRCLDRALYGRADSATLTAKLESVPPAGPLDTATTLLAYTATGAKQQALLRKQAILYIEYEGLALGHINDAARDRLAIPGATLAAKVWSTDGYNAQLLFHGELDMDHRSLCKSTTLIAAKVPALLRGALARQALPTAAGLPQPRATQAPRSATHLFLRLLRAIIKKLLWRDQWRLEIFTHTEDSPTQARFSHVIAPPASDFWADPFLVKIKNRLWLVFEALPFSTGKGNISAMELTPDGQPKSAPQIVLDEPWHLSYPFLFTENEQTYMIPDASMSRQLYLYRCGDDPLNWEKLAPLISDQSLADATLIRYQNKLWMFASHGDRGASMDDTLHIYMADQLTGPWKAHSLNPVKIDARSSRPAGNMWISKDGNLHRVAQDCSTVYGGATVCTRIVKLSETEFEEEIVQAWGSEYNTASTPWHTFNQLDGIQVIDRLQISSRYRS</sequence>
<dbReference type="Pfam" id="PF24793">
    <property type="entry name" value="GINT1_N"/>
    <property type="match status" value="1"/>
</dbReference>
<dbReference type="InterPro" id="IPR052176">
    <property type="entry name" value="Glycosyl_Hydrlase_43_Enz"/>
</dbReference>
<proteinExistence type="predicted"/>